<keyword evidence="1" id="KW-0472">Membrane</keyword>
<keyword evidence="1" id="KW-1133">Transmembrane helix</keyword>
<proteinExistence type="predicted"/>
<sequence>MIRLTSLATDQYDTVLVIRTESSSRDAQTPDTTLSLSETEKSKIRQGLKELLASPSLRSSQQCQHLLQYIVDHTLSGELALLRERVIGKEVFGRRPDYEPGEDPVVRLRAVDLRKRLAIYYQSLSKSPELRIEVPPGSYKAVFTWNPPADHPTVPAVHTVEEPPKTPSSSVDLRGTVEGHLHGQLLPPVAPTIAWEAPPAPPRLAMRRWLLIALIVILVAAVAMGAAWYQPRGTRTLHTFWSPFLGNSKSVLISIGSNAVYRVADPQVDEYIRQHEITSGGMEFFPPFAPNQSLASTGLHPAPDSFVALGDVAAASEAVRTLTRLGQDFEERFPNDSSFAEVRDHPTILIGGFNNPTALELTRNLPFVLAGRNRIIDRTAPNRFWELHASSDSHDTEDYAIVSRLLGSKDIAPMLAVAGLGQYGTLAAAELVSKPGNLDQLIAALGPRWSSRNFQAVLQIKVVDFKPVSTVVVATHSW</sequence>
<name>A0A4Q7YTI5_9BACT</name>
<gene>
    <name evidence="2" type="ORF">BDD14_1659</name>
</gene>
<comment type="caution">
    <text evidence="2">The sequence shown here is derived from an EMBL/GenBank/DDBJ whole genome shotgun (WGS) entry which is preliminary data.</text>
</comment>
<feature type="transmembrane region" description="Helical" evidence="1">
    <location>
        <begin position="209"/>
        <end position="229"/>
    </location>
</feature>
<dbReference type="Proteomes" id="UP000292958">
    <property type="component" value="Unassembled WGS sequence"/>
</dbReference>
<dbReference type="EMBL" id="SHKW01000001">
    <property type="protein sequence ID" value="RZU40215.1"/>
    <property type="molecule type" value="Genomic_DNA"/>
</dbReference>
<protein>
    <submittedName>
        <fullName evidence="2">Uncharacterized protein</fullName>
    </submittedName>
</protein>
<accession>A0A4Q7YTI5</accession>
<organism evidence="2 3">
    <name type="scientific">Edaphobacter modestus</name>
    <dbReference type="NCBI Taxonomy" id="388466"/>
    <lineage>
        <taxon>Bacteria</taxon>
        <taxon>Pseudomonadati</taxon>
        <taxon>Acidobacteriota</taxon>
        <taxon>Terriglobia</taxon>
        <taxon>Terriglobales</taxon>
        <taxon>Acidobacteriaceae</taxon>
        <taxon>Edaphobacter</taxon>
    </lineage>
</organism>
<keyword evidence="3" id="KW-1185">Reference proteome</keyword>
<reference evidence="2 3" key="1">
    <citation type="submission" date="2019-02" db="EMBL/GenBank/DDBJ databases">
        <title>Genomic Encyclopedia of Archaeal and Bacterial Type Strains, Phase II (KMG-II): from individual species to whole genera.</title>
        <authorList>
            <person name="Goeker M."/>
        </authorList>
    </citation>
    <scope>NUCLEOTIDE SEQUENCE [LARGE SCALE GENOMIC DNA]</scope>
    <source>
        <strain evidence="2 3">DSM 18101</strain>
    </source>
</reference>
<evidence type="ECO:0000313" key="3">
    <source>
        <dbReference type="Proteomes" id="UP000292958"/>
    </source>
</evidence>
<evidence type="ECO:0000313" key="2">
    <source>
        <dbReference type="EMBL" id="RZU40215.1"/>
    </source>
</evidence>
<dbReference type="AlphaFoldDB" id="A0A4Q7YTI5"/>
<keyword evidence="1" id="KW-0812">Transmembrane</keyword>
<evidence type="ECO:0000256" key="1">
    <source>
        <dbReference type="SAM" id="Phobius"/>
    </source>
</evidence>